<sequence>MGRRRARYNEKARASSHTTKTALPHARPRHRINKDSALIPPPEQASSPSENQVADALGAITDEPLYQSSDTAVPHIIVLPKAGTKAHEILAKLPHRPEGKISAKKRKRLEKFIEQSLKKEERKKLIEKLSNHHFSSDMLQSSKRLGQKVGRLPTQKIAPPVTNNSSEEQGTQKLHRNELMDVDTSDEDEHDPEKYSRDEGFDSDDELDQPSKRSKTDAPAANVTTSQQLIQSSQPTPPTLHKQERKKPIQTLPTLHFSSGLLQSSKLLGRTIGHLPRLTQKTAPCVTNNPSVGQGSQKLHHEKTMDVETSDEDDLDIEKDKGFDKDHQRNQPSKPNKTDAPADNVATSQQSIPPSQPTTPTLAAIPAFHKPKAFYISLPRPPELAVARISLPVTGEEQPIMETITYNDVTILCGATGSGKTTQVPQFLLEAGFGDPRHPIYPGIIGVTQPRRVAAISVAKRVAEETGLKKGEVAYQIRFDATTVKEGVTRLKFMTDGILLRELSTAASAGDAENVNYCSSEKRSAKGKPTNVEHLLLTKYSCIIVDEAHERTLGTDILVGWLARLVKLRNSGRINNVKPLKLVVMSATLRVEDFTNNTTLFPPSRIPPVINVEGRQFKVTIHYNRKTPDLDYLGDAYKKICKIHTRLPPGGILVFLTGQGEIQSLVGKLRRSFPPSSHNALERDVIVETRTGKNDVANGLFEETETGLAADEQDRVNDFEVQEDGSDDGERSEEDDVDILDGDSEGEGDETSWMPSEDQQAMPLHVLPLYSLLPTQAQLRVFEVPPPGSRLCIVATNVAETSLTIPNIRYVIDTGKVKERLFDSKTGTQTYSVKWTSKASANQRSGRAGRVGVGHCYRLFSSAVFHDGFEEFTRPEILKTPVEGVVLQMKAMGIHQVINFPFPTPPDRDALRVAEKLLIHLGAIDPTSLRVTGLGRLMARFPVSPRYAKMLAVAVEQSPLLLAYTVAMVAGLSSGDPFIRHDDDDDDTEVVDNNEKERRSAKRKEWFKIMQIFGGDNPTSDSLKLLHAVGAYAAESTKAGPNKLELFCDSHYIRFKAMSETTRLRRQLTTIIQAELASHHNVKALTVDPFMPPPNAQDSLALRQIIYSGFPDRIAKLVDENGVYVKKGVQSGKPVYTTMYGSEDEIALIHPSSSIFSVRPAPKYLAYEEVVGREERMTADGETVVLSKSEMKIVNRGDLNAIANAPMVEKKWLKGVTVVSESWMTVLGPSSLCTQNAILETPLPKYDAKEDMIVGFASAKYGPKGWELPIRQVPVSGAENFVCFARELLAGKVALENGCPKKGVMARLCRYLVAKPSILNKAWSKSQSRVIDLLNALSSSQISSRNALLLKWVSTPTFLRDALMAWFPPEVGGVLKQHWPPVAIEVHLGKVANVRSKPLLTAVLSKLGQSIMQEHSNGGDNATGRNNSVSDADSS</sequence>
<evidence type="ECO:0000256" key="7">
    <source>
        <dbReference type="SAM" id="MobiDB-lite"/>
    </source>
</evidence>
<dbReference type="InterPro" id="IPR048333">
    <property type="entry name" value="HA2_WH"/>
</dbReference>
<evidence type="ECO:0000256" key="4">
    <source>
        <dbReference type="ARBA" id="ARBA00022801"/>
    </source>
</evidence>
<dbReference type="SUPFAM" id="SSF52540">
    <property type="entry name" value="P-loop containing nucleoside triphosphate hydrolases"/>
    <property type="match status" value="1"/>
</dbReference>
<dbReference type="PROSITE" id="PS51192">
    <property type="entry name" value="HELICASE_ATP_BIND_1"/>
    <property type="match status" value="1"/>
</dbReference>
<dbReference type="GO" id="GO:0005524">
    <property type="term" value="F:ATP binding"/>
    <property type="evidence" value="ECO:0007669"/>
    <property type="project" value="UniProtKB-KW"/>
</dbReference>
<dbReference type="GO" id="GO:0003724">
    <property type="term" value="F:RNA helicase activity"/>
    <property type="evidence" value="ECO:0007669"/>
    <property type="project" value="UniProtKB-EC"/>
</dbReference>
<feature type="compositionally biased region" description="Polar residues" evidence="7">
    <location>
        <begin position="161"/>
        <end position="172"/>
    </location>
</feature>
<feature type="compositionally biased region" description="Acidic residues" evidence="7">
    <location>
        <begin position="308"/>
        <end position="317"/>
    </location>
</feature>
<dbReference type="Gene3D" id="1.20.120.1080">
    <property type="match status" value="1"/>
</dbReference>
<feature type="region of interest" description="Disordered" evidence="7">
    <location>
        <begin position="1"/>
        <end position="58"/>
    </location>
</feature>
<evidence type="ECO:0000256" key="6">
    <source>
        <dbReference type="ARBA" id="ARBA00022840"/>
    </source>
</evidence>
<feature type="region of interest" description="Disordered" evidence="7">
    <location>
        <begin position="721"/>
        <end position="755"/>
    </location>
</feature>
<dbReference type="InterPro" id="IPR001650">
    <property type="entry name" value="Helicase_C-like"/>
</dbReference>
<dbReference type="GO" id="GO:1990904">
    <property type="term" value="C:ribonucleoprotein complex"/>
    <property type="evidence" value="ECO:0007669"/>
    <property type="project" value="UniProtKB-ARBA"/>
</dbReference>
<feature type="compositionally biased region" description="Basic and acidic residues" evidence="7">
    <location>
        <begin position="191"/>
        <end position="200"/>
    </location>
</feature>
<dbReference type="Pfam" id="PF23362">
    <property type="entry name" value="DHX37_C"/>
    <property type="match status" value="1"/>
</dbReference>
<dbReference type="InterPro" id="IPR002464">
    <property type="entry name" value="DNA/RNA_helicase_DEAH_CS"/>
</dbReference>
<evidence type="ECO:0000259" key="8">
    <source>
        <dbReference type="PROSITE" id="PS51192"/>
    </source>
</evidence>
<organism evidence="10 12">
    <name type="scientific">Synchytrium endobioticum</name>
    <dbReference type="NCBI Taxonomy" id="286115"/>
    <lineage>
        <taxon>Eukaryota</taxon>
        <taxon>Fungi</taxon>
        <taxon>Fungi incertae sedis</taxon>
        <taxon>Chytridiomycota</taxon>
        <taxon>Chytridiomycota incertae sedis</taxon>
        <taxon>Chytridiomycetes</taxon>
        <taxon>Synchytriales</taxon>
        <taxon>Synchytriaceae</taxon>
        <taxon>Synchytrium</taxon>
    </lineage>
</organism>
<reference evidence="12 13" key="1">
    <citation type="journal article" date="2019" name="Sci. Rep.">
        <title>Comparative genomics of chytrid fungi reveal insights into the obligate biotrophic and pathogenic lifestyle of Synchytrium endobioticum.</title>
        <authorList>
            <person name="van de Vossenberg B.T.L.H."/>
            <person name="Warris S."/>
            <person name="Nguyen H.D.T."/>
            <person name="van Gent-Pelzer M.P.E."/>
            <person name="Joly D.L."/>
            <person name="van de Geest H.C."/>
            <person name="Bonants P.J.M."/>
            <person name="Smith D.S."/>
            <person name="Levesque C.A."/>
            <person name="van der Lee T.A.J."/>
        </authorList>
    </citation>
    <scope>NUCLEOTIDE SEQUENCE [LARGE SCALE GENOMIC DNA]</scope>
    <source>
        <strain evidence="11 13">LEV6574</strain>
        <strain evidence="10 12">MB42</strain>
    </source>
</reference>
<evidence type="ECO:0000256" key="1">
    <source>
        <dbReference type="ARBA" id="ARBA00008792"/>
    </source>
</evidence>
<dbReference type="Pfam" id="PF04408">
    <property type="entry name" value="WHD_HA2"/>
    <property type="match status" value="1"/>
</dbReference>
<dbReference type="EMBL" id="QEAM01000022">
    <property type="protein sequence ID" value="TPX50115.1"/>
    <property type="molecule type" value="Genomic_DNA"/>
</dbReference>
<evidence type="ECO:0000313" key="12">
    <source>
        <dbReference type="Proteomes" id="UP000317494"/>
    </source>
</evidence>
<evidence type="ECO:0000256" key="3">
    <source>
        <dbReference type="ARBA" id="ARBA00022741"/>
    </source>
</evidence>
<feature type="compositionally biased region" description="Basic and acidic residues" evidence="7">
    <location>
        <begin position="318"/>
        <end position="329"/>
    </location>
</feature>
<evidence type="ECO:0000313" key="11">
    <source>
        <dbReference type="EMBL" id="TPX50115.1"/>
    </source>
</evidence>
<evidence type="ECO:0000256" key="2">
    <source>
        <dbReference type="ARBA" id="ARBA00012552"/>
    </source>
</evidence>
<proteinExistence type="inferred from homology"/>
<dbReference type="GO" id="GO:0005730">
    <property type="term" value="C:nucleolus"/>
    <property type="evidence" value="ECO:0007669"/>
    <property type="project" value="TreeGrafter"/>
</dbReference>
<dbReference type="Gene3D" id="3.40.50.300">
    <property type="entry name" value="P-loop containing nucleotide triphosphate hydrolases"/>
    <property type="match status" value="2"/>
</dbReference>
<dbReference type="InterPro" id="IPR056371">
    <property type="entry name" value="DHX37-like_C"/>
</dbReference>
<accession>A0A507CBT9</accession>
<keyword evidence="3" id="KW-0547">Nucleotide-binding</keyword>
<dbReference type="CDD" id="cd18791">
    <property type="entry name" value="SF2_C_RHA"/>
    <property type="match status" value="1"/>
</dbReference>
<comment type="caution">
    <text evidence="10">The sequence shown here is derived from an EMBL/GenBank/DDBJ whole genome shotgun (WGS) entry which is preliminary data.</text>
</comment>
<feature type="compositionally biased region" description="Acidic residues" evidence="7">
    <location>
        <begin position="721"/>
        <end position="750"/>
    </location>
</feature>
<evidence type="ECO:0000256" key="5">
    <source>
        <dbReference type="ARBA" id="ARBA00022806"/>
    </source>
</evidence>
<dbReference type="Pfam" id="PF00271">
    <property type="entry name" value="Helicase_C"/>
    <property type="match status" value="1"/>
</dbReference>
<dbReference type="PANTHER" id="PTHR18934">
    <property type="entry name" value="ATP-DEPENDENT RNA HELICASE"/>
    <property type="match status" value="1"/>
</dbReference>
<gene>
    <name evidence="11" type="ORF">SeLEV6574_g01068</name>
    <name evidence="10" type="ORF">SeMB42_g07172</name>
</gene>
<dbReference type="GO" id="GO:0000462">
    <property type="term" value="P:maturation of SSU-rRNA from tricistronic rRNA transcript (SSU-rRNA, 5.8S rRNA, LSU-rRNA)"/>
    <property type="evidence" value="ECO:0007669"/>
    <property type="project" value="TreeGrafter"/>
</dbReference>
<feature type="region of interest" description="Disordered" evidence="7">
    <location>
        <begin position="281"/>
        <end position="359"/>
    </location>
</feature>
<dbReference type="OrthoDB" id="10253254at2759"/>
<dbReference type="Proteomes" id="UP000320475">
    <property type="component" value="Unassembled WGS sequence"/>
</dbReference>
<protein>
    <recommendedName>
        <fullName evidence="2">RNA helicase</fullName>
        <ecNumber evidence="2">3.6.4.13</ecNumber>
    </recommendedName>
</protein>
<dbReference type="PROSITE" id="PS00690">
    <property type="entry name" value="DEAH_ATP_HELICASE"/>
    <property type="match status" value="1"/>
</dbReference>
<keyword evidence="6" id="KW-0067">ATP-binding</keyword>
<dbReference type="InterPro" id="IPR027417">
    <property type="entry name" value="P-loop_NTPase"/>
</dbReference>
<dbReference type="Pfam" id="PF21010">
    <property type="entry name" value="HA2_C"/>
    <property type="match status" value="1"/>
</dbReference>
<feature type="region of interest" description="Disordered" evidence="7">
    <location>
        <begin position="153"/>
        <end position="247"/>
    </location>
</feature>
<dbReference type="SMART" id="SM00847">
    <property type="entry name" value="HA2"/>
    <property type="match status" value="1"/>
</dbReference>
<feature type="compositionally biased region" description="Polar residues" evidence="7">
    <location>
        <begin position="281"/>
        <end position="297"/>
    </location>
</feature>
<dbReference type="VEuPathDB" id="FungiDB:SeMB42_g07172"/>
<feature type="compositionally biased region" description="Polar residues" evidence="7">
    <location>
        <begin position="222"/>
        <end position="234"/>
    </location>
</feature>
<dbReference type="EMBL" id="QEAN01000470">
    <property type="protein sequence ID" value="TPX35414.1"/>
    <property type="molecule type" value="Genomic_DNA"/>
</dbReference>
<keyword evidence="12" id="KW-1185">Reference proteome</keyword>
<dbReference type="PROSITE" id="PS51194">
    <property type="entry name" value="HELICASE_CTER"/>
    <property type="match status" value="1"/>
</dbReference>
<dbReference type="InterPro" id="IPR007502">
    <property type="entry name" value="Helicase-assoc_dom"/>
</dbReference>
<evidence type="ECO:0000313" key="10">
    <source>
        <dbReference type="EMBL" id="TPX35414.1"/>
    </source>
</evidence>
<feature type="domain" description="Helicase ATP-binding" evidence="8">
    <location>
        <begin position="401"/>
        <end position="607"/>
    </location>
</feature>
<dbReference type="STRING" id="286115.A0A507CBT9"/>
<evidence type="ECO:0000259" key="9">
    <source>
        <dbReference type="PROSITE" id="PS51194"/>
    </source>
</evidence>
<dbReference type="InterPro" id="IPR014001">
    <property type="entry name" value="Helicase_ATP-bd"/>
</dbReference>
<feature type="compositionally biased region" description="Acidic residues" evidence="7">
    <location>
        <begin position="180"/>
        <end position="190"/>
    </location>
</feature>
<dbReference type="SMART" id="SM00487">
    <property type="entry name" value="DEXDc"/>
    <property type="match status" value="1"/>
</dbReference>
<keyword evidence="4" id="KW-0378">Hydrolase</keyword>
<dbReference type="GO" id="GO:0003723">
    <property type="term" value="F:RNA binding"/>
    <property type="evidence" value="ECO:0007669"/>
    <property type="project" value="TreeGrafter"/>
</dbReference>
<name>A0A507CBT9_9FUNG</name>
<feature type="compositionally biased region" description="Low complexity" evidence="7">
    <location>
        <begin position="347"/>
        <end position="359"/>
    </location>
</feature>
<comment type="similarity">
    <text evidence="1">Belongs to the DEAD box helicase family. DEAH subfamily.</text>
</comment>
<dbReference type="InterPro" id="IPR011709">
    <property type="entry name" value="DEAD-box_helicase_OB_fold"/>
</dbReference>
<dbReference type="Pfam" id="PF07717">
    <property type="entry name" value="OB_NTP_bind"/>
    <property type="match status" value="1"/>
</dbReference>
<dbReference type="EC" id="3.6.4.13" evidence="2"/>
<dbReference type="Proteomes" id="UP000317494">
    <property type="component" value="Unassembled WGS sequence"/>
</dbReference>
<feature type="domain" description="Helicase C-terminal" evidence="9">
    <location>
        <begin position="715"/>
        <end position="893"/>
    </location>
</feature>
<dbReference type="GO" id="GO:0016787">
    <property type="term" value="F:hydrolase activity"/>
    <property type="evidence" value="ECO:0007669"/>
    <property type="project" value="UniProtKB-KW"/>
</dbReference>
<evidence type="ECO:0000313" key="13">
    <source>
        <dbReference type="Proteomes" id="UP000320475"/>
    </source>
</evidence>
<keyword evidence="5" id="KW-0347">Helicase</keyword>
<dbReference type="PANTHER" id="PTHR18934:SF99">
    <property type="entry name" value="ATP-DEPENDENT RNA HELICASE DHX37-RELATED"/>
    <property type="match status" value="1"/>
</dbReference>
<feature type="region of interest" description="Disordered" evidence="7">
    <location>
        <begin position="1414"/>
        <end position="1435"/>
    </location>
</feature>
<dbReference type="SMART" id="SM00490">
    <property type="entry name" value="HELICc"/>
    <property type="match status" value="1"/>
</dbReference>